<feature type="domain" description="N-acetyltransferase" evidence="3">
    <location>
        <begin position="15"/>
        <end position="161"/>
    </location>
</feature>
<evidence type="ECO:0000256" key="1">
    <source>
        <dbReference type="ARBA" id="ARBA00022679"/>
    </source>
</evidence>
<reference evidence="4 5" key="1">
    <citation type="submission" date="2018-03" db="EMBL/GenBank/DDBJ databases">
        <title>Characteristics and genome of n-alkane degrading marine bacteria Gordonia iterans isolated from crude oil contaminated in Tae-an, South Korea.</title>
        <authorList>
            <person name="Lee S.-S."/>
            <person name="Kim H."/>
        </authorList>
    </citation>
    <scope>NUCLEOTIDE SEQUENCE [LARGE SCALE GENOMIC DNA]</scope>
    <source>
        <strain evidence="4 5">Co17</strain>
    </source>
</reference>
<dbReference type="KEGG" id="git:C6V83_13775"/>
<dbReference type="SUPFAM" id="SSF55729">
    <property type="entry name" value="Acyl-CoA N-acyltransferases (Nat)"/>
    <property type="match status" value="1"/>
</dbReference>
<keyword evidence="1" id="KW-0808">Transferase</keyword>
<keyword evidence="5" id="KW-1185">Reference proteome</keyword>
<dbReference type="InterPro" id="IPR000182">
    <property type="entry name" value="GNAT_dom"/>
</dbReference>
<name>A0A2S0KKV1_9ACTN</name>
<dbReference type="InterPro" id="IPR016181">
    <property type="entry name" value="Acyl_CoA_acyltransferase"/>
</dbReference>
<dbReference type="CDD" id="cd04301">
    <property type="entry name" value="NAT_SF"/>
    <property type="match status" value="1"/>
</dbReference>
<dbReference type="InterPro" id="IPR050832">
    <property type="entry name" value="Bact_Acetyltransf"/>
</dbReference>
<dbReference type="GO" id="GO:0016747">
    <property type="term" value="F:acyltransferase activity, transferring groups other than amino-acyl groups"/>
    <property type="evidence" value="ECO:0007669"/>
    <property type="project" value="InterPro"/>
</dbReference>
<protein>
    <submittedName>
        <fullName evidence="4">PadR family transcriptional regulator</fullName>
    </submittedName>
</protein>
<organism evidence="4 5">
    <name type="scientific">Gordonia iterans</name>
    <dbReference type="NCBI Taxonomy" id="1004901"/>
    <lineage>
        <taxon>Bacteria</taxon>
        <taxon>Bacillati</taxon>
        <taxon>Actinomycetota</taxon>
        <taxon>Actinomycetes</taxon>
        <taxon>Mycobacteriales</taxon>
        <taxon>Gordoniaceae</taxon>
        <taxon>Gordonia</taxon>
    </lineage>
</organism>
<dbReference type="AlphaFoldDB" id="A0A2S0KKV1"/>
<dbReference type="EMBL" id="CP027433">
    <property type="protein sequence ID" value="AVM02261.1"/>
    <property type="molecule type" value="Genomic_DNA"/>
</dbReference>
<dbReference type="OrthoDB" id="273614at2"/>
<dbReference type="Proteomes" id="UP000239814">
    <property type="component" value="Chromosome"/>
</dbReference>
<dbReference type="PANTHER" id="PTHR43877:SF2">
    <property type="entry name" value="AMINOALKYLPHOSPHONATE N-ACETYLTRANSFERASE-RELATED"/>
    <property type="match status" value="1"/>
</dbReference>
<dbReference type="PANTHER" id="PTHR43877">
    <property type="entry name" value="AMINOALKYLPHOSPHONATE N-ACETYLTRANSFERASE-RELATED-RELATED"/>
    <property type="match status" value="1"/>
</dbReference>
<evidence type="ECO:0000259" key="3">
    <source>
        <dbReference type="PROSITE" id="PS51186"/>
    </source>
</evidence>
<dbReference type="PROSITE" id="PS51186">
    <property type="entry name" value="GNAT"/>
    <property type="match status" value="1"/>
</dbReference>
<keyword evidence="2" id="KW-0012">Acyltransferase</keyword>
<evidence type="ECO:0000256" key="2">
    <source>
        <dbReference type="ARBA" id="ARBA00023315"/>
    </source>
</evidence>
<sequence length="172" mass="18479">MSRERDARAGSVLLEVVDPGSPGAQFAVGEYFAELARRFPTGFDVKNPAHGDSFRGPNGVFVLASSGGRPVGCGAVQTIAPGVGEIKRMWVHDDWRGLGLGSRLLRELECRAAELGHTTVRLDTNGALTTAIAMYGRAGYSQVDRYNNNPYATHFFEKTLPEAAPPCGSDPR</sequence>
<evidence type="ECO:0000313" key="4">
    <source>
        <dbReference type="EMBL" id="AVM02261.1"/>
    </source>
</evidence>
<dbReference type="Gene3D" id="3.40.630.30">
    <property type="match status" value="1"/>
</dbReference>
<proteinExistence type="predicted"/>
<gene>
    <name evidence="4" type="ORF">C6V83_13775</name>
</gene>
<accession>A0A2S0KKV1</accession>
<dbReference type="Pfam" id="PF00583">
    <property type="entry name" value="Acetyltransf_1"/>
    <property type="match status" value="1"/>
</dbReference>
<evidence type="ECO:0000313" key="5">
    <source>
        <dbReference type="Proteomes" id="UP000239814"/>
    </source>
</evidence>